<evidence type="ECO:0000313" key="3">
    <source>
        <dbReference type="Proteomes" id="UP001596425"/>
    </source>
</evidence>
<dbReference type="Pfam" id="PF02627">
    <property type="entry name" value="CMD"/>
    <property type="match status" value="1"/>
</dbReference>
<dbReference type="EMBL" id="JBHSVR010000001">
    <property type="protein sequence ID" value="MFC6633816.1"/>
    <property type="molecule type" value="Genomic_DNA"/>
</dbReference>
<evidence type="ECO:0000313" key="2">
    <source>
        <dbReference type="EMBL" id="MFC6633816.1"/>
    </source>
</evidence>
<dbReference type="Gene3D" id="1.20.1290.10">
    <property type="entry name" value="AhpD-like"/>
    <property type="match status" value="1"/>
</dbReference>
<dbReference type="PANTHER" id="PTHR33570">
    <property type="entry name" value="4-CARBOXYMUCONOLACTONE DECARBOXYLASE FAMILY PROTEIN"/>
    <property type="match status" value="1"/>
</dbReference>
<dbReference type="Proteomes" id="UP001596425">
    <property type="component" value="Unassembled WGS sequence"/>
</dbReference>
<dbReference type="InterPro" id="IPR052512">
    <property type="entry name" value="4CMD/NDH-1_regulator"/>
</dbReference>
<accession>A0ABW1YM83</accession>
<protein>
    <submittedName>
        <fullName evidence="2">Carboxymuconolactone decarboxylase family protein</fullName>
    </submittedName>
</protein>
<organism evidence="2 3">
    <name type="scientific">Microbulbifer taiwanensis</name>
    <dbReference type="NCBI Taxonomy" id="986746"/>
    <lineage>
        <taxon>Bacteria</taxon>
        <taxon>Pseudomonadati</taxon>
        <taxon>Pseudomonadota</taxon>
        <taxon>Gammaproteobacteria</taxon>
        <taxon>Cellvibrionales</taxon>
        <taxon>Microbulbiferaceae</taxon>
        <taxon>Microbulbifer</taxon>
    </lineage>
</organism>
<gene>
    <name evidence="2" type="ORF">ACFQBM_11005</name>
</gene>
<sequence length="106" mass="11738">MADNADLERIAILAPKLGAITRELLFDDIWQSDILGGRERSLITLATLTALGRVEQLPFHLALAHRNGLSREELAEAFTHLAFYTGWPAAVSALSRLAEREEQPCL</sequence>
<evidence type="ECO:0000259" key="1">
    <source>
        <dbReference type="Pfam" id="PF02627"/>
    </source>
</evidence>
<keyword evidence="3" id="KW-1185">Reference proteome</keyword>
<comment type="caution">
    <text evidence="2">The sequence shown here is derived from an EMBL/GenBank/DDBJ whole genome shotgun (WGS) entry which is preliminary data.</text>
</comment>
<dbReference type="SUPFAM" id="SSF69118">
    <property type="entry name" value="AhpD-like"/>
    <property type="match status" value="1"/>
</dbReference>
<dbReference type="InterPro" id="IPR029032">
    <property type="entry name" value="AhpD-like"/>
</dbReference>
<dbReference type="PANTHER" id="PTHR33570:SF9">
    <property type="entry name" value="BLL4600 PROTEIN"/>
    <property type="match status" value="1"/>
</dbReference>
<feature type="domain" description="Carboxymuconolactone decarboxylase-like" evidence="1">
    <location>
        <begin position="15"/>
        <end position="96"/>
    </location>
</feature>
<dbReference type="RefSeq" id="WP_193190654.1">
    <property type="nucleotide sequence ID" value="NZ_JACZFR010000014.1"/>
</dbReference>
<reference evidence="3" key="1">
    <citation type="journal article" date="2019" name="Int. J. Syst. Evol. Microbiol.">
        <title>The Global Catalogue of Microorganisms (GCM) 10K type strain sequencing project: providing services to taxonomists for standard genome sequencing and annotation.</title>
        <authorList>
            <consortium name="The Broad Institute Genomics Platform"/>
            <consortium name="The Broad Institute Genome Sequencing Center for Infectious Disease"/>
            <person name="Wu L."/>
            <person name="Ma J."/>
        </authorList>
    </citation>
    <scope>NUCLEOTIDE SEQUENCE [LARGE SCALE GENOMIC DNA]</scope>
    <source>
        <strain evidence="3">CGMCC 1.13718</strain>
    </source>
</reference>
<dbReference type="InterPro" id="IPR003779">
    <property type="entry name" value="CMD-like"/>
</dbReference>
<name>A0ABW1YM83_9GAMM</name>
<proteinExistence type="predicted"/>